<dbReference type="GO" id="GO:0046951">
    <property type="term" value="P:ketone body biosynthetic process"/>
    <property type="evidence" value="ECO:0007669"/>
    <property type="project" value="TreeGrafter"/>
</dbReference>
<dbReference type="FunFam" id="3.20.20.70:FF:000071">
    <property type="entry name" value="Hydroxymethylglutaryl-CoA lyase"/>
    <property type="match status" value="1"/>
</dbReference>
<dbReference type="PATRIC" id="fig|1813736.3.peg.4553"/>
<dbReference type="PANTHER" id="PTHR42738:SF7">
    <property type="entry name" value="HYDROXYMETHYLGLUTARYL-COA LYASE"/>
    <property type="match status" value="1"/>
</dbReference>
<dbReference type="RefSeq" id="WP_110172652.1">
    <property type="nucleotide sequence ID" value="NZ_CP015136.1"/>
</dbReference>
<dbReference type="SUPFAM" id="SSF51569">
    <property type="entry name" value="Aldolase"/>
    <property type="match status" value="1"/>
</dbReference>
<dbReference type="InterPro" id="IPR013785">
    <property type="entry name" value="Aldolase_TIM"/>
</dbReference>
<protein>
    <submittedName>
        <fullName evidence="5">Hydroxymethylglutaryl-CoA lyase YngG</fullName>
        <ecNumber evidence="5">4.1.3.4</ecNumber>
    </submittedName>
</protein>
<keyword evidence="6" id="KW-1185">Reference proteome</keyword>
<dbReference type="NCBIfam" id="NF004283">
    <property type="entry name" value="PRK05692.1"/>
    <property type="match status" value="1"/>
</dbReference>
<dbReference type="GO" id="GO:0046872">
    <property type="term" value="F:metal ion binding"/>
    <property type="evidence" value="ECO:0007669"/>
    <property type="project" value="UniProtKB-KW"/>
</dbReference>
<dbReference type="Proteomes" id="UP000076079">
    <property type="component" value="Chromosome"/>
</dbReference>
<dbReference type="CDD" id="cd07938">
    <property type="entry name" value="DRE_TIM_HMGL"/>
    <property type="match status" value="1"/>
</dbReference>
<reference evidence="6" key="2">
    <citation type="submission" date="2016-04" db="EMBL/GenBank/DDBJ databases">
        <title>First Complete Genome Sequence of a Subdivision 6 Acidobacterium.</title>
        <authorList>
            <person name="Huang S."/>
            <person name="Vieira S."/>
            <person name="Bunk B."/>
            <person name="Riedel T."/>
            <person name="Sproeer C."/>
            <person name="Overmann J."/>
        </authorList>
    </citation>
    <scope>NUCLEOTIDE SEQUENCE [LARGE SCALE GENOMIC DNA]</scope>
    <source>
        <strain evidence="6">DSM 100886 HEG_-6_39</strain>
    </source>
</reference>
<comment type="similarity">
    <text evidence="1">Belongs to the HMG-CoA lyase family.</text>
</comment>
<dbReference type="PROSITE" id="PS50991">
    <property type="entry name" value="PYR_CT"/>
    <property type="match status" value="1"/>
</dbReference>
<feature type="domain" description="Pyruvate carboxyltransferase" evidence="4">
    <location>
        <begin position="3"/>
        <end position="275"/>
    </location>
</feature>
<keyword evidence="2" id="KW-0479">Metal-binding</keyword>
<organism evidence="5 6">
    <name type="scientific">Luteitalea pratensis</name>
    <dbReference type="NCBI Taxonomy" id="1855912"/>
    <lineage>
        <taxon>Bacteria</taxon>
        <taxon>Pseudomonadati</taxon>
        <taxon>Acidobacteriota</taxon>
        <taxon>Vicinamibacteria</taxon>
        <taxon>Vicinamibacterales</taxon>
        <taxon>Vicinamibacteraceae</taxon>
        <taxon>Luteitalea</taxon>
    </lineage>
</organism>
<dbReference type="AlphaFoldDB" id="A0A143PT97"/>
<evidence type="ECO:0000256" key="3">
    <source>
        <dbReference type="ARBA" id="ARBA00023239"/>
    </source>
</evidence>
<dbReference type="InterPro" id="IPR043594">
    <property type="entry name" value="HMGL"/>
</dbReference>
<dbReference type="KEGG" id="abac:LuPra_04314"/>
<name>A0A143PT97_LUTPR</name>
<dbReference type="STRING" id="1855912.LuPra_04314"/>
<dbReference type="PANTHER" id="PTHR42738">
    <property type="entry name" value="HYDROXYMETHYLGLUTARYL-COA LYASE"/>
    <property type="match status" value="1"/>
</dbReference>
<evidence type="ECO:0000313" key="6">
    <source>
        <dbReference type="Proteomes" id="UP000076079"/>
    </source>
</evidence>
<reference evidence="5 6" key="1">
    <citation type="journal article" date="2016" name="Genome Announc.">
        <title>First Complete Genome Sequence of a Subdivision 6 Acidobacterium Strain.</title>
        <authorList>
            <person name="Huang S."/>
            <person name="Vieira S."/>
            <person name="Bunk B."/>
            <person name="Riedel T."/>
            <person name="Sproer C."/>
            <person name="Overmann J."/>
        </authorList>
    </citation>
    <scope>NUCLEOTIDE SEQUENCE [LARGE SCALE GENOMIC DNA]</scope>
    <source>
        <strain evidence="6">DSM 100886 HEG_-6_39</strain>
    </source>
</reference>
<evidence type="ECO:0000259" key="4">
    <source>
        <dbReference type="PROSITE" id="PS50991"/>
    </source>
</evidence>
<keyword evidence="3 5" id="KW-0456">Lyase</keyword>
<evidence type="ECO:0000256" key="2">
    <source>
        <dbReference type="ARBA" id="ARBA00022723"/>
    </source>
</evidence>
<dbReference type="EMBL" id="CP015136">
    <property type="protein sequence ID" value="AMY11069.1"/>
    <property type="molecule type" value="Genomic_DNA"/>
</dbReference>
<dbReference type="Pfam" id="PF00682">
    <property type="entry name" value="HMGL-like"/>
    <property type="match status" value="1"/>
</dbReference>
<evidence type="ECO:0000313" key="5">
    <source>
        <dbReference type="EMBL" id="AMY11069.1"/>
    </source>
</evidence>
<dbReference type="EC" id="4.1.3.4" evidence="5"/>
<dbReference type="GO" id="GO:0004419">
    <property type="term" value="F:hydroxymethylglutaryl-CoA lyase activity"/>
    <property type="evidence" value="ECO:0007669"/>
    <property type="project" value="UniProtKB-EC"/>
</dbReference>
<gene>
    <name evidence="5" type="primary">yngG</name>
    <name evidence="5" type="ORF">LuPra_04314</name>
</gene>
<evidence type="ECO:0000256" key="1">
    <source>
        <dbReference type="ARBA" id="ARBA00009405"/>
    </source>
</evidence>
<dbReference type="Gene3D" id="3.20.20.70">
    <property type="entry name" value="Aldolase class I"/>
    <property type="match status" value="1"/>
</dbReference>
<sequence>MSIAVVELGPRDGLQNEPIPVPVADRLAFVRALAESGLTRIEAGAFVHPARVPQMASSDQVCAALVADTGLTRRGVRISALVPNVRGLDRAIAAGVREVAVFPAASETFSRRNLNQSIDEALKAAGEVCAVALAAGMRVRGYVSTAFGCPYEGNVPVAHVISVCEALLAHGVFELAISDTIGVAHPGQVRAVLRDMHTSVPLDRVALHFHDTRGTALANVLAALDEQITTFDACAGGLGGCPFAPGALGNVATEDLIYMLHGLGLARDIDLDAVVAASSLVEPAVGHALPSRYYRAARALRARDTLPGEPRDIQ</sequence>
<dbReference type="GO" id="GO:0006552">
    <property type="term" value="P:L-leucine catabolic process"/>
    <property type="evidence" value="ECO:0007669"/>
    <property type="project" value="TreeGrafter"/>
</dbReference>
<proteinExistence type="inferred from homology"/>
<dbReference type="InterPro" id="IPR000891">
    <property type="entry name" value="PYR_CT"/>
</dbReference>
<dbReference type="OrthoDB" id="9784013at2"/>
<accession>A0A143PT97</accession>